<evidence type="ECO:0000313" key="3">
    <source>
        <dbReference type="EMBL" id="GMI23609.1"/>
    </source>
</evidence>
<protein>
    <recommendedName>
        <fullName evidence="2">RGS domain-containing protein</fullName>
    </recommendedName>
</protein>
<comment type="caution">
    <text evidence="3">The sequence shown here is derived from an EMBL/GenBank/DDBJ whole genome shotgun (WGS) entry which is preliminary data.</text>
</comment>
<dbReference type="InterPro" id="IPR044926">
    <property type="entry name" value="RGS_subdomain_2"/>
</dbReference>
<dbReference type="InterPro" id="IPR016137">
    <property type="entry name" value="RGS"/>
</dbReference>
<dbReference type="Proteomes" id="UP001165065">
    <property type="component" value="Unassembled WGS sequence"/>
</dbReference>
<dbReference type="SMART" id="SM00315">
    <property type="entry name" value="RGS"/>
    <property type="match status" value="2"/>
</dbReference>
<dbReference type="AlphaFoldDB" id="A0A9W7FYF9"/>
<reference evidence="4" key="1">
    <citation type="journal article" date="2023" name="Commun. Biol.">
        <title>Genome analysis of Parmales, the sister group of diatoms, reveals the evolutionary specialization of diatoms from phago-mixotrophs to photoautotrophs.</title>
        <authorList>
            <person name="Ban H."/>
            <person name="Sato S."/>
            <person name="Yoshikawa S."/>
            <person name="Yamada K."/>
            <person name="Nakamura Y."/>
            <person name="Ichinomiya M."/>
            <person name="Sato N."/>
            <person name="Blanc-Mathieu R."/>
            <person name="Endo H."/>
            <person name="Kuwata A."/>
            <person name="Ogata H."/>
        </authorList>
    </citation>
    <scope>NUCLEOTIDE SEQUENCE [LARGE SCALE GENOMIC DNA]</scope>
</reference>
<organism evidence="3 4">
    <name type="scientific">Triparma columacea</name>
    <dbReference type="NCBI Taxonomy" id="722753"/>
    <lineage>
        <taxon>Eukaryota</taxon>
        <taxon>Sar</taxon>
        <taxon>Stramenopiles</taxon>
        <taxon>Ochrophyta</taxon>
        <taxon>Bolidophyceae</taxon>
        <taxon>Parmales</taxon>
        <taxon>Triparmaceae</taxon>
        <taxon>Triparma</taxon>
    </lineage>
</organism>
<feature type="region of interest" description="Disordered" evidence="1">
    <location>
        <begin position="1"/>
        <end position="34"/>
    </location>
</feature>
<keyword evidence="4" id="KW-1185">Reference proteome</keyword>
<feature type="domain" description="RGS" evidence="2">
    <location>
        <begin position="368"/>
        <end position="508"/>
    </location>
</feature>
<dbReference type="OrthoDB" id="187829at2759"/>
<dbReference type="PANTHER" id="PTHR10845:SF192">
    <property type="entry name" value="DOUBLE HIT, ISOFORM B"/>
    <property type="match status" value="1"/>
</dbReference>
<sequence length="530" mass="61500">MGGFVSHATPVDENGDPRVHVPTGRRLSGRPRVGSFSAGPKTLTKLRTRSDFCLVKIFEEKIVLTAFQLWCKDEKCTEASTFLSFITAVDAVKGGVTGLGIKAKRVKTMKVFNDFISAKSPSRLIVDSATIETITQAFENKASDENVFDLAYEKCYQRLKFEFMPRFLISDSFTKLEDSTRERRGSSTKVVDMNAILNEPKALKTFENFLATKNNTNMIKHTNLWVATRNFTQLYEKKKGGVVQTSECLLELQAAIKELQTKAWTLQQDGSVRLPKGLEIGISNQFNAAPDGNTIMLCYKLMNFLADVLHTQVQRAFLKSSLFEDFQRHAPEDFVLDTVVMHLSTFKDDRRLKATKEDYQGDFEKALDFNNIFTESLFSAYYRRYLRLTFCEENYFFVQEVYDLKNNEPLKRRWWIDDDRSLNIDPDKFDASRNLKLKCMSIYEHYIVDGRKYEINIPDKAKKEIKELVENGKFDKDMFARCESEILRLLQQDTFARFKKHYIFDHFKKAFFIKFSHRNFVVGEKIKVIQ</sequence>
<dbReference type="PROSITE" id="PS50132">
    <property type="entry name" value="RGS"/>
    <property type="match status" value="2"/>
</dbReference>
<dbReference type="Gene3D" id="1.10.167.10">
    <property type="entry name" value="Regulator of G-protein Signalling 4, domain 2"/>
    <property type="match status" value="2"/>
</dbReference>
<dbReference type="InterPro" id="IPR036305">
    <property type="entry name" value="RGS_sf"/>
</dbReference>
<proteinExistence type="predicted"/>
<evidence type="ECO:0000256" key="1">
    <source>
        <dbReference type="SAM" id="MobiDB-lite"/>
    </source>
</evidence>
<evidence type="ECO:0000259" key="2">
    <source>
        <dbReference type="PROSITE" id="PS50132"/>
    </source>
</evidence>
<dbReference type="SUPFAM" id="SSF48097">
    <property type="entry name" value="Regulator of G-protein signaling, RGS"/>
    <property type="match status" value="2"/>
</dbReference>
<evidence type="ECO:0000313" key="4">
    <source>
        <dbReference type="Proteomes" id="UP001165065"/>
    </source>
</evidence>
<dbReference type="Pfam" id="PF00615">
    <property type="entry name" value="RGS"/>
    <property type="match status" value="2"/>
</dbReference>
<name>A0A9W7FYF9_9STRA</name>
<dbReference type="PANTHER" id="PTHR10845">
    <property type="entry name" value="REGULATOR OF G PROTEIN SIGNALING"/>
    <property type="match status" value="1"/>
</dbReference>
<gene>
    <name evidence="3" type="ORF">TrCOL_g11301</name>
</gene>
<dbReference type="EMBL" id="BRYA01000571">
    <property type="protein sequence ID" value="GMI23609.1"/>
    <property type="molecule type" value="Genomic_DNA"/>
</dbReference>
<feature type="domain" description="RGS" evidence="2">
    <location>
        <begin position="53"/>
        <end position="177"/>
    </location>
</feature>
<accession>A0A9W7FYF9</accession>
<dbReference type="CDD" id="cd07440">
    <property type="entry name" value="RGS"/>
    <property type="match status" value="1"/>
</dbReference>